<organism evidence="1 2">
    <name type="scientific">Thermopolyspora flexuosa</name>
    <dbReference type="NCBI Taxonomy" id="103836"/>
    <lineage>
        <taxon>Bacteria</taxon>
        <taxon>Bacillati</taxon>
        <taxon>Actinomycetota</taxon>
        <taxon>Actinomycetes</taxon>
        <taxon>Streptosporangiales</taxon>
        <taxon>Streptosporangiaceae</taxon>
        <taxon>Thermopolyspora</taxon>
    </lineage>
</organism>
<keyword evidence="2" id="KW-1185">Reference proteome</keyword>
<evidence type="ECO:0000313" key="2">
    <source>
        <dbReference type="Proteomes" id="UP000319213"/>
    </source>
</evidence>
<accession>A0A543IXJ4</accession>
<protein>
    <submittedName>
        <fullName evidence="1">Uncharacterized protein</fullName>
    </submittedName>
</protein>
<dbReference type="PANTHER" id="PTHR34613:SF1">
    <property type="entry name" value="SLL6017 PROTEIN"/>
    <property type="match status" value="1"/>
</dbReference>
<comment type="caution">
    <text evidence="1">The sequence shown here is derived from an EMBL/GenBank/DDBJ whole genome shotgun (WGS) entry which is preliminary data.</text>
</comment>
<proteinExistence type="predicted"/>
<dbReference type="AlphaFoldDB" id="A0A543IXJ4"/>
<sequence length="297" mass="32494">MTFGDMPSLLHDTINLIFRENPGLAVELLHDHLGADIPADQPVQVAPADLNDRPSRDMHPDTVLTIGPRQEPCHAIVLEVQQDLTAGKRNALPRYAAALWLRLDCPVTVLVVCPDRTVADGYRAPIRTTLPGYTHTPVVLGPDQIPVITDARQAATDLPLATLSVPAHGEHRRVVEAFVSAITHTPGDHATQYYEYAHAIVSAPVKRLLEEKMATSGTWIVSSPFAKEHFGRGLEQGRAEGEVKGEAKAVLAFLEARGISVSDDVRKRIDQCTDPEVLLTWARRAATATRAHDIFDD</sequence>
<name>A0A543IXJ4_9ACTN</name>
<dbReference type="PANTHER" id="PTHR34613">
    <property type="entry name" value="SLL0800 PROTEIN"/>
    <property type="match status" value="1"/>
</dbReference>
<reference evidence="1 2" key="1">
    <citation type="submission" date="2019-06" db="EMBL/GenBank/DDBJ databases">
        <title>Sequencing the genomes of 1000 actinobacteria strains.</title>
        <authorList>
            <person name="Klenk H.-P."/>
        </authorList>
    </citation>
    <scope>NUCLEOTIDE SEQUENCE [LARGE SCALE GENOMIC DNA]</scope>
    <source>
        <strain evidence="1 2">DSM 43186</strain>
    </source>
</reference>
<gene>
    <name evidence="1" type="ORF">FHX40_2004</name>
</gene>
<dbReference type="EMBL" id="VFPQ01000001">
    <property type="protein sequence ID" value="TQM75299.1"/>
    <property type="molecule type" value="Genomic_DNA"/>
</dbReference>
<dbReference type="Proteomes" id="UP000319213">
    <property type="component" value="Unassembled WGS sequence"/>
</dbReference>
<evidence type="ECO:0000313" key="1">
    <source>
        <dbReference type="EMBL" id="TQM75299.1"/>
    </source>
</evidence>